<dbReference type="InterPro" id="IPR000794">
    <property type="entry name" value="Beta-ketoacyl_synthase"/>
</dbReference>
<protein>
    <submittedName>
        <fullName evidence="5">Polyketide beta-ketoacyl:ACP synthase</fullName>
    </submittedName>
</protein>
<dbReference type="Pfam" id="PF02801">
    <property type="entry name" value="Ketoacyl-synt_C"/>
    <property type="match status" value="1"/>
</dbReference>
<dbReference type="PANTHER" id="PTHR11712:SF336">
    <property type="entry name" value="3-OXOACYL-[ACYL-CARRIER-PROTEIN] SYNTHASE, MITOCHONDRIAL"/>
    <property type="match status" value="1"/>
</dbReference>
<dbReference type="PROSITE" id="PS52004">
    <property type="entry name" value="KS3_2"/>
    <property type="match status" value="1"/>
</dbReference>
<dbReference type="SMART" id="SM00825">
    <property type="entry name" value="PKS_KS"/>
    <property type="match status" value="1"/>
</dbReference>
<organism evidence="5">
    <name type="scientific">Streptomyces sp. NBC_00060</name>
    <dbReference type="NCBI Taxonomy" id="2975636"/>
    <lineage>
        <taxon>Bacteria</taxon>
        <taxon>Bacillati</taxon>
        <taxon>Actinomycetota</taxon>
        <taxon>Actinomycetes</taxon>
        <taxon>Kitasatosporales</taxon>
        <taxon>Streptomycetaceae</taxon>
        <taxon>Streptomyces</taxon>
    </lineage>
</organism>
<dbReference type="GO" id="GO:0005829">
    <property type="term" value="C:cytosol"/>
    <property type="evidence" value="ECO:0007669"/>
    <property type="project" value="TreeGrafter"/>
</dbReference>
<dbReference type="InterPro" id="IPR014030">
    <property type="entry name" value="Ketoacyl_synth_N"/>
</dbReference>
<dbReference type="AlphaFoldDB" id="A0AAU2H8F5"/>
<dbReference type="SUPFAM" id="SSF53901">
    <property type="entry name" value="Thiolase-like"/>
    <property type="match status" value="2"/>
</dbReference>
<dbReference type="InterPro" id="IPR020841">
    <property type="entry name" value="PKS_Beta-ketoAc_synthase_dom"/>
</dbReference>
<dbReference type="Gene3D" id="3.40.47.10">
    <property type="match status" value="2"/>
</dbReference>
<dbReference type="PANTHER" id="PTHR11712">
    <property type="entry name" value="POLYKETIDE SYNTHASE-RELATED"/>
    <property type="match status" value="1"/>
</dbReference>
<gene>
    <name evidence="5" type="ORF">OHV25_36280</name>
</gene>
<sequence>MPEIAVTGLGVTTAVGQGKAAFAEALFAGAHRFAVMERPGRQADTRFVGAEIPTFAPTNRLAARELRTVSLTGQVLLATLEEAWTEARLDEVPAERIGLVVGGNNLQQRELTLAQDRHRAKPRFLRPSYGMSFLDTDLCGLATAAFGIRGFAHTVGGASASGQLAVIEAAEAVASGRVDVCVAVGALMDLSYWEYLGLHAMGAMAPESCADAPELACRPFDAGRGGFVFGEACGALVVERVGARPAPAEPYAALTGWSVQLDGNRNPNPSLEGEVRAIGQALERAGLTAADIDYVNPHGTASPVGDRTEADALLAAGLTRARVNATKSITGHGLTAAGAVEAVAALLQMRHGRLHPTRNLLEPIDDRLRWVRGEAVEAEVDHCLSLSMGFGGINTALCMSKCESRRA</sequence>
<keyword evidence="2 3" id="KW-0808">Transferase</keyword>
<dbReference type="Pfam" id="PF00109">
    <property type="entry name" value="ketoacyl-synt"/>
    <property type="match status" value="1"/>
</dbReference>
<accession>A0AAU2H8F5</accession>
<dbReference type="GO" id="GO:0006633">
    <property type="term" value="P:fatty acid biosynthetic process"/>
    <property type="evidence" value="ECO:0007669"/>
    <property type="project" value="TreeGrafter"/>
</dbReference>
<evidence type="ECO:0000313" key="5">
    <source>
        <dbReference type="EMBL" id="WTU44665.1"/>
    </source>
</evidence>
<evidence type="ECO:0000256" key="3">
    <source>
        <dbReference type="RuleBase" id="RU003694"/>
    </source>
</evidence>
<dbReference type="InterPro" id="IPR016039">
    <property type="entry name" value="Thiolase-like"/>
</dbReference>
<proteinExistence type="inferred from homology"/>
<reference evidence="5" key="1">
    <citation type="submission" date="2022-10" db="EMBL/GenBank/DDBJ databases">
        <title>The complete genomes of actinobacterial strains from the NBC collection.</title>
        <authorList>
            <person name="Joergensen T.S."/>
            <person name="Alvarez Arevalo M."/>
            <person name="Sterndorff E.B."/>
            <person name="Faurdal D."/>
            <person name="Vuksanovic O."/>
            <person name="Mourched A.-S."/>
            <person name="Charusanti P."/>
            <person name="Shaw S."/>
            <person name="Blin K."/>
            <person name="Weber T."/>
        </authorList>
    </citation>
    <scope>NUCLEOTIDE SEQUENCE</scope>
    <source>
        <strain evidence="5">NBC_00060</strain>
    </source>
</reference>
<dbReference type="InterPro" id="IPR014031">
    <property type="entry name" value="Ketoacyl_synth_C"/>
</dbReference>
<dbReference type="CDD" id="cd00834">
    <property type="entry name" value="KAS_I_II"/>
    <property type="match status" value="1"/>
</dbReference>
<comment type="similarity">
    <text evidence="1 3">Belongs to the thiolase-like superfamily. Beta-ketoacyl-ACP synthases family.</text>
</comment>
<evidence type="ECO:0000256" key="2">
    <source>
        <dbReference type="ARBA" id="ARBA00022679"/>
    </source>
</evidence>
<feature type="domain" description="Ketosynthase family 3 (KS3)" evidence="4">
    <location>
        <begin position="1"/>
        <end position="401"/>
    </location>
</feature>
<dbReference type="NCBIfam" id="NF005490">
    <property type="entry name" value="PRK07103.1"/>
    <property type="match status" value="1"/>
</dbReference>
<evidence type="ECO:0000256" key="1">
    <source>
        <dbReference type="ARBA" id="ARBA00008467"/>
    </source>
</evidence>
<evidence type="ECO:0000259" key="4">
    <source>
        <dbReference type="PROSITE" id="PS52004"/>
    </source>
</evidence>
<dbReference type="GO" id="GO:0004315">
    <property type="term" value="F:3-oxoacyl-[acyl-carrier-protein] synthase activity"/>
    <property type="evidence" value="ECO:0007669"/>
    <property type="project" value="TreeGrafter"/>
</dbReference>
<dbReference type="EMBL" id="CP108253">
    <property type="protein sequence ID" value="WTU44665.1"/>
    <property type="molecule type" value="Genomic_DNA"/>
</dbReference>
<name>A0AAU2H8F5_9ACTN</name>